<name>A0A3L6TRK4_PANMI</name>
<protein>
    <recommendedName>
        <fullName evidence="3">X8 domain-containing protein</fullName>
    </recommendedName>
</protein>
<dbReference type="EMBL" id="PQIB02000001">
    <property type="protein sequence ID" value="RLN42879.1"/>
    <property type="molecule type" value="Genomic_DNA"/>
</dbReference>
<dbReference type="OrthoDB" id="2019109at2759"/>
<dbReference type="SMART" id="SM00768">
    <property type="entry name" value="X8"/>
    <property type="match status" value="1"/>
</dbReference>
<gene>
    <name evidence="4" type="ORF">C2845_PM01G28070</name>
</gene>
<organism evidence="4 5">
    <name type="scientific">Panicum miliaceum</name>
    <name type="common">Proso millet</name>
    <name type="synonym">Broomcorn millet</name>
    <dbReference type="NCBI Taxonomy" id="4540"/>
    <lineage>
        <taxon>Eukaryota</taxon>
        <taxon>Viridiplantae</taxon>
        <taxon>Streptophyta</taxon>
        <taxon>Embryophyta</taxon>
        <taxon>Tracheophyta</taxon>
        <taxon>Spermatophyta</taxon>
        <taxon>Magnoliopsida</taxon>
        <taxon>Liliopsida</taxon>
        <taxon>Poales</taxon>
        <taxon>Poaceae</taxon>
        <taxon>PACMAD clade</taxon>
        <taxon>Panicoideae</taxon>
        <taxon>Panicodae</taxon>
        <taxon>Paniceae</taxon>
        <taxon>Panicinae</taxon>
        <taxon>Panicum</taxon>
        <taxon>Panicum sect. Panicum</taxon>
    </lineage>
</organism>
<feature type="region of interest" description="Disordered" evidence="2">
    <location>
        <begin position="45"/>
        <end position="91"/>
    </location>
</feature>
<evidence type="ECO:0000256" key="2">
    <source>
        <dbReference type="SAM" id="MobiDB-lite"/>
    </source>
</evidence>
<accession>A0A3L6TRK4</accession>
<dbReference type="AlphaFoldDB" id="A0A3L6TRK4"/>
<evidence type="ECO:0000313" key="4">
    <source>
        <dbReference type="EMBL" id="RLN42879.1"/>
    </source>
</evidence>
<dbReference type="STRING" id="4540.A0A3L6TRK4"/>
<evidence type="ECO:0000259" key="3">
    <source>
        <dbReference type="SMART" id="SM00768"/>
    </source>
</evidence>
<evidence type="ECO:0000256" key="1">
    <source>
        <dbReference type="ARBA" id="ARBA00022729"/>
    </source>
</evidence>
<evidence type="ECO:0000313" key="5">
    <source>
        <dbReference type="Proteomes" id="UP000275267"/>
    </source>
</evidence>
<proteinExistence type="predicted"/>
<keyword evidence="5" id="KW-1185">Reference proteome</keyword>
<dbReference type="InterPro" id="IPR012946">
    <property type="entry name" value="X8"/>
</dbReference>
<keyword evidence="1" id="KW-0732">Signal</keyword>
<reference evidence="5" key="1">
    <citation type="journal article" date="2019" name="Nat. Commun.">
        <title>The genome of broomcorn millet.</title>
        <authorList>
            <person name="Zou C."/>
            <person name="Miki D."/>
            <person name="Li D."/>
            <person name="Tang Q."/>
            <person name="Xiao L."/>
            <person name="Rajput S."/>
            <person name="Deng P."/>
            <person name="Jia W."/>
            <person name="Huang R."/>
            <person name="Zhang M."/>
            <person name="Sun Y."/>
            <person name="Hu J."/>
            <person name="Fu X."/>
            <person name="Schnable P.S."/>
            <person name="Li F."/>
            <person name="Zhang H."/>
            <person name="Feng B."/>
            <person name="Zhu X."/>
            <person name="Liu R."/>
            <person name="Schnable J.C."/>
            <person name="Zhu J.-K."/>
            <person name="Zhang H."/>
        </authorList>
    </citation>
    <scope>NUCLEOTIDE SEQUENCE [LARGE SCALE GENOMIC DNA]</scope>
</reference>
<dbReference type="Proteomes" id="UP000275267">
    <property type="component" value="Unassembled WGS sequence"/>
</dbReference>
<comment type="caution">
    <text evidence="4">The sequence shown here is derived from an EMBL/GenBank/DDBJ whole genome shotgun (WGS) entry which is preliminary data.</text>
</comment>
<feature type="compositionally biased region" description="Polar residues" evidence="2">
    <location>
        <begin position="45"/>
        <end position="57"/>
    </location>
</feature>
<feature type="domain" description="X8" evidence="3">
    <location>
        <begin position="1"/>
        <end position="56"/>
    </location>
</feature>
<sequence>MNKPTDDVLKQALDWACSPGGADCSMIQPNKSWYLPNTVRYHASMPSTTTGKSSRNMGGTDAYVPENSTIPAVRSPPNCRHGKNRTGAPSSAAVWTRWYRDAVCQTCQNYPSPKLQEADQ</sequence>